<evidence type="ECO:0000313" key="2">
    <source>
        <dbReference type="EMBL" id="GBN49920.1"/>
    </source>
</evidence>
<name>A0A4Y2PG40_ARAVE</name>
<accession>A0A4Y2PG40</accession>
<proteinExistence type="predicted"/>
<evidence type="ECO:0000313" key="1">
    <source>
        <dbReference type="EMBL" id="GBN49903.1"/>
    </source>
</evidence>
<dbReference type="EMBL" id="BGPR01011159">
    <property type="protein sequence ID" value="GBN49903.1"/>
    <property type="molecule type" value="Genomic_DNA"/>
</dbReference>
<keyword evidence="3" id="KW-1185">Reference proteome</keyword>
<comment type="caution">
    <text evidence="1">The sequence shown here is derived from an EMBL/GenBank/DDBJ whole genome shotgun (WGS) entry which is preliminary data.</text>
</comment>
<dbReference type="Proteomes" id="UP000499080">
    <property type="component" value="Unassembled WGS sequence"/>
</dbReference>
<gene>
    <name evidence="2" type="ORF">AVEN_190066_1</name>
    <name evidence="1" type="ORF">AVEN_244154_1</name>
</gene>
<sequence length="265" mass="30511">MLQAPFTLAKPLITTECRQGYAFVLRSQGIAVVEFLDHGATSKYTRPSSIRASIKQKETSESASTTSSVLRSSEKKFDFKNDCFICGKPAVVDSKYSLHRRKLVHFVSTLEIRDNIIAKCNERCDELGERVKCRLLNVSDLVAPEARYYKDCYREFLRNILRKDTVGRPNSEAFDKLCEYIESRDECQFTVPELQSVMKGFSNYQDTYTDKYLRNLLKERFKDQLLPSSIFGRVNVVCSSDTATKLIDQLYNEKKKQILLQNVSE</sequence>
<protein>
    <submittedName>
        <fullName evidence="1">Uncharacterized protein</fullName>
    </submittedName>
</protein>
<reference evidence="1 3" key="1">
    <citation type="journal article" date="2019" name="Sci. Rep.">
        <title>Orb-weaving spider Araneus ventricosus genome elucidates the spidroin gene catalogue.</title>
        <authorList>
            <person name="Kono N."/>
            <person name="Nakamura H."/>
            <person name="Ohtoshi R."/>
            <person name="Moran D.A.P."/>
            <person name="Shinohara A."/>
            <person name="Yoshida Y."/>
            <person name="Fujiwara M."/>
            <person name="Mori M."/>
            <person name="Tomita M."/>
            <person name="Arakawa K."/>
        </authorList>
    </citation>
    <scope>NUCLEOTIDE SEQUENCE [LARGE SCALE GENOMIC DNA]</scope>
</reference>
<evidence type="ECO:0000313" key="3">
    <source>
        <dbReference type="Proteomes" id="UP000499080"/>
    </source>
</evidence>
<dbReference type="EMBL" id="BGPR01011164">
    <property type="protein sequence ID" value="GBN49920.1"/>
    <property type="molecule type" value="Genomic_DNA"/>
</dbReference>
<organism evidence="1 3">
    <name type="scientific">Araneus ventricosus</name>
    <name type="common">Orbweaver spider</name>
    <name type="synonym">Epeira ventricosa</name>
    <dbReference type="NCBI Taxonomy" id="182803"/>
    <lineage>
        <taxon>Eukaryota</taxon>
        <taxon>Metazoa</taxon>
        <taxon>Ecdysozoa</taxon>
        <taxon>Arthropoda</taxon>
        <taxon>Chelicerata</taxon>
        <taxon>Arachnida</taxon>
        <taxon>Araneae</taxon>
        <taxon>Araneomorphae</taxon>
        <taxon>Entelegynae</taxon>
        <taxon>Araneoidea</taxon>
        <taxon>Araneidae</taxon>
        <taxon>Araneus</taxon>
    </lineage>
</organism>
<dbReference type="AlphaFoldDB" id="A0A4Y2PG40"/>
<dbReference type="OrthoDB" id="6747455at2759"/>